<reference evidence="1 2" key="1">
    <citation type="submission" date="2008-10" db="EMBL/GenBank/DDBJ databases">
        <title>Draft genome sequence of Desulvovibrio piger (ATCC 29098).</title>
        <authorList>
            <person name="Sudarsanam P."/>
            <person name="Ley R."/>
            <person name="Guruge J."/>
            <person name="Turnbaugh P.J."/>
            <person name="Mahowald M."/>
            <person name="Liep D."/>
            <person name="Gordon J."/>
        </authorList>
    </citation>
    <scope>NUCLEOTIDE SEQUENCE [LARGE SCALE GENOMIC DNA]</scope>
    <source>
        <strain evidence="1 2">ATCC 29098</strain>
    </source>
</reference>
<gene>
    <name evidence="1" type="ORF">DESPIG_02673</name>
</gene>
<sequence>MDFSCMADDFVPAVVFLKTRFPVPVLFVLSCLFLCSRAQPGGLKAFAPVGTALPMAGCSALACF</sequence>
<proteinExistence type="predicted"/>
<evidence type="ECO:0000313" key="1">
    <source>
        <dbReference type="EMBL" id="EEB32493.1"/>
    </source>
</evidence>
<comment type="caution">
    <text evidence="1">The sequence shown here is derived from an EMBL/GenBank/DDBJ whole genome shotgun (WGS) entry which is preliminary data.</text>
</comment>
<name>B6WX48_9BACT</name>
<dbReference type="Proteomes" id="UP000003676">
    <property type="component" value="Unassembled WGS sequence"/>
</dbReference>
<accession>B6WX48</accession>
<protein>
    <submittedName>
        <fullName evidence="1">Uncharacterized protein</fullName>
    </submittedName>
</protein>
<organism evidence="1 2">
    <name type="scientific">Desulfovibrio piger ATCC 29098</name>
    <dbReference type="NCBI Taxonomy" id="411464"/>
    <lineage>
        <taxon>Bacteria</taxon>
        <taxon>Pseudomonadati</taxon>
        <taxon>Thermodesulfobacteriota</taxon>
        <taxon>Desulfovibrionia</taxon>
        <taxon>Desulfovibrionales</taxon>
        <taxon>Desulfovibrionaceae</taxon>
        <taxon>Desulfovibrio</taxon>
    </lineage>
</organism>
<dbReference type="EMBL" id="ABXU01000076">
    <property type="protein sequence ID" value="EEB32493.1"/>
    <property type="molecule type" value="Genomic_DNA"/>
</dbReference>
<reference evidence="1 2" key="2">
    <citation type="submission" date="2008-10" db="EMBL/GenBank/DDBJ databases">
        <authorList>
            <person name="Fulton L."/>
            <person name="Clifton S."/>
            <person name="Fulton B."/>
            <person name="Xu J."/>
            <person name="Minx P."/>
            <person name="Pepin K.H."/>
            <person name="Johnson M."/>
            <person name="Bhonagiri V."/>
            <person name="Nash W.E."/>
            <person name="Mardis E.R."/>
            <person name="Wilson R.K."/>
        </authorList>
    </citation>
    <scope>NUCLEOTIDE SEQUENCE [LARGE SCALE GENOMIC DNA]</scope>
    <source>
        <strain evidence="1 2">ATCC 29098</strain>
    </source>
</reference>
<dbReference type="HOGENOM" id="CLU_2860438_0_0_7"/>
<dbReference type="AlphaFoldDB" id="B6WX48"/>
<evidence type="ECO:0000313" key="2">
    <source>
        <dbReference type="Proteomes" id="UP000003676"/>
    </source>
</evidence>